<dbReference type="Proteomes" id="UP000279236">
    <property type="component" value="Unassembled WGS sequence"/>
</dbReference>
<evidence type="ECO:0000256" key="1">
    <source>
        <dbReference type="SAM" id="MobiDB-lite"/>
    </source>
</evidence>
<dbReference type="AlphaFoldDB" id="A0A427XH24"/>
<keyword evidence="3" id="KW-1185">Reference proteome</keyword>
<name>A0A427XH24_9TREE</name>
<dbReference type="GeneID" id="39587158"/>
<organism evidence="2 3">
    <name type="scientific">Apiotrichum porosum</name>
    <dbReference type="NCBI Taxonomy" id="105984"/>
    <lineage>
        <taxon>Eukaryota</taxon>
        <taxon>Fungi</taxon>
        <taxon>Dikarya</taxon>
        <taxon>Basidiomycota</taxon>
        <taxon>Agaricomycotina</taxon>
        <taxon>Tremellomycetes</taxon>
        <taxon>Trichosporonales</taxon>
        <taxon>Trichosporonaceae</taxon>
        <taxon>Apiotrichum</taxon>
    </lineage>
</organism>
<proteinExistence type="predicted"/>
<reference evidence="2 3" key="1">
    <citation type="submission" date="2018-11" db="EMBL/GenBank/DDBJ databases">
        <title>Genome sequence of Apiotrichum porosum DSM 27194.</title>
        <authorList>
            <person name="Aliyu H."/>
            <person name="Gorte O."/>
            <person name="Ochsenreither K."/>
        </authorList>
    </citation>
    <scope>NUCLEOTIDE SEQUENCE [LARGE SCALE GENOMIC DNA]</scope>
    <source>
        <strain evidence="2 3">DSM 27194</strain>
    </source>
</reference>
<dbReference type="EMBL" id="RSCE01000013">
    <property type="protein sequence ID" value="RSH78158.1"/>
    <property type="molecule type" value="Genomic_DNA"/>
</dbReference>
<evidence type="ECO:0000313" key="3">
    <source>
        <dbReference type="Proteomes" id="UP000279236"/>
    </source>
</evidence>
<feature type="region of interest" description="Disordered" evidence="1">
    <location>
        <begin position="208"/>
        <end position="240"/>
    </location>
</feature>
<gene>
    <name evidence="2" type="ORF">EHS24_002615</name>
</gene>
<dbReference type="RefSeq" id="XP_028473305.1">
    <property type="nucleotide sequence ID" value="XM_028618349.1"/>
</dbReference>
<comment type="caution">
    <text evidence="2">The sequence shown here is derived from an EMBL/GenBank/DDBJ whole genome shotgun (WGS) entry which is preliminary data.</text>
</comment>
<protein>
    <submittedName>
        <fullName evidence="2">Uncharacterized protein</fullName>
    </submittedName>
</protein>
<accession>A0A427XH24</accession>
<sequence>MQQRVFERPIIGPEGWIGVVDLLIAFCYERALQRICARFPNASEDDIATHTAPLSAVKAFAQGAMDCLWRDHYSDGGKIKYRGFNVDTLKGYLPDPCTLPPRAFVCMDPDRPDLPAETIWLDYKYEIVPPPNNSPSLQAQLGSRLVGDVEPVVCGALAAVGITASLRQPPKASYLHYDGAVHSAALDMRTTDLDERCGAVIELKRQRHSTTTRCKRLGETTAPPEVTEPTRDSTTYSVQP</sequence>
<evidence type="ECO:0000313" key="2">
    <source>
        <dbReference type="EMBL" id="RSH78158.1"/>
    </source>
</evidence>